<evidence type="ECO:0000313" key="7">
    <source>
        <dbReference type="EMBL" id="CAF1527353.1"/>
    </source>
</evidence>
<sequence>MFIDENQSISLDAYLSMENYKILLNFILELYSPYKHIYILFILAPINTVFQTIIGVLPSWFRMAQCLRRYYDTRLSFPHLINAYKYSFGLLVAIFSGLQHQFSSTYTNEISNPFFYAWILSQIVNSGVKFAWDLKMDWGFFDQHAGENWFLRDEIVYPRRLYYYFVIIINFFLRYSWIIKVYLYIQTRYIEHLELIVFIFALLESLRRFIWNFFRLENEHLNNCGQFRAVRDISVNPRRLLISTTESEHLSNEHVS</sequence>
<comment type="subcellular location">
    <subcellularLocation>
        <location evidence="1">Membrane</location>
        <topology evidence="1">Multi-pass membrane protein</topology>
    </subcellularLocation>
</comment>
<evidence type="ECO:0000313" key="9">
    <source>
        <dbReference type="Proteomes" id="UP000663874"/>
    </source>
</evidence>
<protein>
    <recommendedName>
        <fullName evidence="6">EXS domain-containing protein</fullName>
    </recommendedName>
</protein>
<evidence type="ECO:0000259" key="6">
    <source>
        <dbReference type="PROSITE" id="PS51380"/>
    </source>
</evidence>
<keyword evidence="2 5" id="KW-0812">Transmembrane</keyword>
<dbReference type="GO" id="GO:0000822">
    <property type="term" value="F:inositol hexakisphosphate binding"/>
    <property type="evidence" value="ECO:0007669"/>
    <property type="project" value="TreeGrafter"/>
</dbReference>
<dbReference type="Proteomes" id="UP000663889">
    <property type="component" value="Unassembled WGS sequence"/>
</dbReference>
<name>A0A819YD56_9BILA</name>
<dbReference type="AlphaFoldDB" id="A0A819YD56"/>
<feature type="transmembrane region" description="Helical" evidence="5">
    <location>
        <begin position="82"/>
        <end position="102"/>
    </location>
</feature>
<organism evidence="8 9">
    <name type="scientific">Rotaria sordida</name>
    <dbReference type="NCBI Taxonomy" id="392033"/>
    <lineage>
        <taxon>Eukaryota</taxon>
        <taxon>Metazoa</taxon>
        <taxon>Spiralia</taxon>
        <taxon>Gnathifera</taxon>
        <taxon>Rotifera</taxon>
        <taxon>Eurotatoria</taxon>
        <taxon>Bdelloidea</taxon>
        <taxon>Philodinida</taxon>
        <taxon>Philodinidae</taxon>
        <taxon>Rotaria</taxon>
    </lineage>
</organism>
<reference evidence="8" key="1">
    <citation type="submission" date="2021-02" db="EMBL/GenBank/DDBJ databases">
        <authorList>
            <person name="Nowell W R."/>
        </authorList>
    </citation>
    <scope>NUCLEOTIDE SEQUENCE</scope>
</reference>
<evidence type="ECO:0000256" key="1">
    <source>
        <dbReference type="ARBA" id="ARBA00004141"/>
    </source>
</evidence>
<dbReference type="Proteomes" id="UP000663874">
    <property type="component" value="Unassembled WGS sequence"/>
</dbReference>
<dbReference type="EMBL" id="CAJNOU010007614">
    <property type="protein sequence ID" value="CAF1527353.1"/>
    <property type="molecule type" value="Genomic_DNA"/>
</dbReference>
<evidence type="ECO:0000313" key="8">
    <source>
        <dbReference type="EMBL" id="CAF4154879.1"/>
    </source>
</evidence>
<evidence type="ECO:0000256" key="3">
    <source>
        <dbReference type="ARBA" id="ARBA00022989"/>
    </source>
</evidence>
<evidence type="ECO:0000256" key="2">
    <source>
        <dbReference type="ARBA" id="ARBA00022692"/>
    </source>
</evidence>
<keyword evidence="4 5" id="KW-0472">Membrane</keyword>
<dbReference type="PANTHER" id="PTHR10783">
    <property type="entry name" value="XENOTROPIC AND POLYTROPIC RETROVIRUS RECEPTOR 1-RELATED"/>
    <property type="match status" value="1"/>
</dbReference>
<dbReference type="Pfam" id="PF03124">
    <property type="entry name" value="EXS"/>
    <property type="match status" value="1"/>
</dbReference>
<dbReference type="GO" id="GO:0005794">
    <property type="term" value="C:Golgi apparatus"/>
    <property type="evidence" value="ECO:0007669"/>
    <property type="project" value="TreeGrafter"/>
</dbReference>
<dbReference type="EMBL" id="CAJOBE010012767">
    <property type="protein sequence ID" value="CAF4154879.1"/>
    <property type="molecule type" value="Genomic_DNA"/>
</dbReference>
<dbReference type="PANTHER" id="PTHR10783:SF103">
    <property type="entry name" value="SOLUTE CARRIER FAMILY 53 MEMBER 1"/>
    <property type="match status" value="1"/>
</dbReference>
<keyword evidence="3 5" id="KW-1133">Transmembrane helix</keyword>
<comment type="caution">
    <text evidence="8">The sequence shown here is derived from an EMBL/GenBank/DDBJ whole genome shotgun (WGS) entry which is preliminary data.</text>
</comment>
<evidence type="ECO:0000256" key="5">
    <source>
        <dbReference type="SAM" id="Phobius"/>
    </source>
</evidence>
<feature type="transmembrane region" description="Helical" evidence="5">
    <location>
        <begin position="37"/>
        <end position="61"/>
    </location>
</feature>
<dbReference type="InterPro" id="IPR004342">
    <property type="entry name" value="EXS_C"/>
</dbReference>
<feature type="domain" description="EXS" evidence="6">
    <location>
        <begin position="42"/>
        <end position="248"/>
    </location>
</feature>
<accession>A0A819YD56</accession>
<dbReference type="GO" id="GO:0006817">
    <property type="term" value="P:phosphate ion transport"/>
    <property type="evidence" value="ECO:0007669"/>
    <property type="project" value="TreeGrafter"/>
</dbReference>
<gene>
    <name evidence="8" type="ORF">FNK824_LOCUS33882</name>
    <name evidence="7" type="ORF">SEV965_LOCUS37336</name>
</gene>
<dbReference type="PROSITE" id="PS51380">
    <property type="entry name" value="EXS"/>
    <property type="match status" value="1"/>
</dbReference>
<dbReference type="GO" id="GO:0005886">
    <property type="term" value="C:plasma membrane"/>
    <property type="evidence" value="ECO:0007669"/>
    <property type="project" value="TreeGrafter"/>
</dbReference>
<feature type="transmembrane region" description="Helical" evidence="5">
    <location>
        <begin position="161"/>
        <end position="183"/>
    </location>
</feature>
<dbReference type="GO" id="GO:0016036">
    <property type="term" value="P:cellular response to phosphate starvation"/>
    <property type="evidence" value="ECO:0007669"/>
    <property type="project" value="TreeGrafter"/>
</dbReference>
<proteinExistence type="predicted"/>
<evidence type="ECO:0000256" key="4">
    <source>
        <dbReference type="ARBA" id="ARBA00023136"/>
    </source>
</evidence>